<dbReference type="AlphaFoldDB" id="A0A6M0K8Z5"/>
<comment type="caution">
    <text evidence="1">The sequence shown here is derived from an EMBL/GenBank/DDBJ whole genome shotgun (WGS) entry which is preliminary data.</text>
</comment>
<sequence length="81" mass="9255">MNAATKLLESMRNNPRDWRIEQLQTVARQFGMAVRCEGGSHHVFSHGLVTDIVSVPAHRPIKPVYVRQFVRLVDQVKESQS</sequence>
<proteinExistence type="predicted"/>
<evidence type="ECO:0000313" key="1">
    <source>
        <dbReference type="EMBL" id="NEV64915.1"/>
    </source>
</evidence>
<dbReference type="Proteomes" id="UP000483379">
    <property type="component" value="Unassembled WGS sequence"/>
</dbReference>
<dbReference type="RefSeq" id="WP_164456132.1">
    <property type="nucleotide sequence ID" value="NZ_JAAIJQ010000123.1"/>
</dbReference>
<accession>A0A6M0K8Z5</accession>
<dbReference type="EMBL" id="JAAIJQ010000123">
    <property type="protein sequence ID" value="NEV64915.1"/>
    <property type="molecule type" value="Genomic_DNA"/>
</dbReference>
<reference evidence="1 2" key="1">
    <citation type="submission" date="2020-02" db="EMBL/GenBank/DDBJ databases">
        <title>Genome sequences of Thiorhodococcus mannitoliphagus and Thiorhodococcus minor, purple sulfur photosynthetic bacteria in the gammaproteobacterial family, Chromatiaceae.</title>
        <authorList>
            <person name="Aviles F.A."/>
            <person name="Meyer T.E."/>
            <person name="Kyndt J.A."/>
        </authorList>
    </citation>
    <scope>NUCLEOTIDE SEQUENCE [LARGE SCALE GENOMIC DNA]</scope>
    <source>
        <strain evidence="1 2">DSM 11518</strain>
    </source>
</reference>
<dbReference type="SUPFAM" id="SSF54786">
    <property type="entry name" value="YcfA/nrd intein domain"/>
    <property type="match status" value="1"/>
</dbReference>
<protein>
    <submittedName>
        <fullName evidence="1">Type II toxin-antitoxin system HicA family toxin</fullName>
    </submittedName>
</protein>
<evidence type="ECO:0000313" key="2">
    <source>
        <dbReference type="Proteomes" id="UP000483379"/>
    </source>
</evidence>
<gene>
    <name evidence="1" type="ORF">G3446_24130</name>
</gene>
<organism evidence="1 2">
    <name type="scientific">Thiorhodococcus minor</name>
    <dbReference type="NCBI Taxonomy" id="57489"/>
    <lineage>
        <taxon>Bacteria</taxon>
        <taxon>Pseudomonadati</taxon>
        <taxon>Pseudomonadota</taxon>
        <taxon>Gammaproteobacteria</taxon>
        <taxon>Chromatiales</taxon>
        <taxon>Chromatiaceae</taxon>
        <taxon>Thiorhodococcus</taxon>
    </lineage>
</organism>
<keyword evidence="2" id="KW-1185">Reference proteome</keyword>
<name>A0A6M0K8Z5_9GAMM</name>